<comment type="caution">
    <text evidence="2">The sequence shown here is derived from an EMBL/GenBank/DDBJ whole genome shotgun (WGS) entry which is preliminary data.</text>
</comment>
<accession>A0ABP9CA76</accession>
<dbReference type="Pfam" id="PF24719">
    <property type="entry name" value="Imm33-like"/>
    <property type="match status" value="1"/>
</dbReference>
<sequence length="122" mass="14362">MEKKIVGIINKHTESQKRICKKYNSDFTQTDEKLFIGIATDLELEPINGLRHPEHGKMNGWYIWSGEWSNADAFFKPLCLEHLIEKKPDIIKYLGLDVGFRFLIDKKGYEDVWFDQNITELK</sequence>
<proteinExistence type="predicted"/>
<evidence type="ECO:0000259" key="1">
    <source>
        <dbReference type="Pfam" id="PF24719"/>
    </source>
</evidence>
<dbReference type="Proteomes" id="UP001501433">
    <property type="component" value="Unassembled WGS sequence"/>
</dbReference>
<protein>
    <recommendedName>
        <fullName evidence="1">Imm33-like domain-containing protein</fullName>
    </recommendedName>
</protein>
<organism evidence="2 3">
    <name type="scientific">Litoribaculum gwangyangense</name>
    <dbReference type="NCBI Taxonomy" id="1130722"/>
    <lineage>
        <taxon>Bacteria</taxon>
        <taxon>Pseudomonadati</taxon>
        <taxon>Bacteroidota</taxon>
        <taxon>Flavobacteriia</taxon>
        <taxon>Flavobacteriales</taxon>
        <taxon>Flavobacteriaceae</taxon>
        <taxon>Litoribaculum</taxon>
    </lineage>
</organism>
<evidence type="ECO:0000313" key="2">
    <source>
        <dbReference type="EMBL" id="GAA4807124.1"/>
    </source>
</evidence>
<dbReference type="EMBL" id="BAABJW010000002">
    <property type="protein sequence ID" value="GAA4807124.1"/>
    <property type="molecule type" value="Genomic_DNA"/>
</dbReference>
<gene>
    <name evidence="2" type="ORF">GCM10023330_12070</name>
</gene>
<dbReference type="InterPro" id="IPR056509">
    <property type="entry name" value="Imm33-like"/>
</dbReference>
<dbReference type="RefSeq" id="WP_345276058.1">
    <property type="nucleotide sequence ID" value="NZ_BAABJW010000002.1"/>
</dbReference>
<evidence type="ECO:0000313" key="3">
    <source>
        <dbReference type="Proteomes" id="UP001501433"/>
    </source>
</evidence>
<feature type="domain" description="Imm33-like" evidence="1">
    <location>
        <begin position="15"/>
        <end position="115"/>
    </location>
</feature>
<name>A0ABP9CA76_9FLAO</name>
<reference evidence="3" key="1">
    <citation type="journal article" date="2019" name="Int. J. Syst. Evol. Microbiol.">
        <title>The Global Catalogue of Microorganisms (GCM) 10K type strain sequencing project: providing services to taxonomists for standard genome sequencing and annotation.</title>
        <authorList>
            <consortium name="The Broad Institute Genomics Platform"/>
            <consortium name="The Broad Institute Genome Sequencing Center for Infectious Disease"/>
            <person name="Wu L."/>
            <person name="Ma J."/>
        </authorList>
    </citation>
    <scope>NUCLEOTIDE SEQUENCE [LARGE SCALE GENOMIC DNA]</scope>
    <source>
        <strain evidence="3">JCM 18325</strain>
    </source>
</reference>
<keyword evidence="3" id="KW-1185">Reference proteome</keyword>